<proteinExistence type="predicted"/>
<evidence type="ECO:0000313" key="1">
    <source>
        <dbReference type="EMBL" id="KKL69721.1"/>
    </source>
</evidence>
<name>A0A0F9ETV9_9ZZZZ</name>
<organism evidence="1">
    <name type="scientific">marine sediment metagenome</name>
    <dbReference type="NCBI Taxonomy" id="412755"/>
    <lineage>
        <taxon>unclassified sequences</taxon>
        <taxon>metagenomes</taxon>
        <taxon>ecological metagenomes</taxon>
    </lineage>
</organism>
<reference evidence="1" key="1">
    <citation type="journal article" date="2015" name="Nature">
        <title>Complex archaea that bridge the gap between prokaryotes and eukaryotes.</title>
        <authorList>
            <person name="Spang A."/>
            <person name="Saw J.H."/>
            <person name="Jorgensen S.L."/>
            <person name="Zaremba-Niedzwiedzka K."/>
            <person name="Martijn J."/>
            <person name="Lind A.E."/>
            <person name="van Eijk R."/>
            <person name="Schleper C."/>
            <person name="Guy L."/>
            <person name="Ettema T.J."/>
        </authorList>
    </citation>
    <scope>NUCLEOTIDE SEQUENCE</scope>
</reference>
<protein>
    <submittedName>
        <fullName evidence="1">Uncharacterized protein</fullName>
    </submittedName>
</protein>
<comment type="caution">
    <text evidence="1">The sequence shown here is derived from an EMBL/GenBank/DDBJ whole genome shotgun (WGS) entry which is preliminary data.</text>
</comment>
<accession>A0A0F9ETV9</accession>
<gene>
    <name evidence="1" type="ORF">LCGC14_2112050</name>
</gene>
<dbReference type="AlphaFoldDB" id="A0A0F9ETV9"/>
<dbReference type="EMBL" id="LAZR01026125">
    <property type="protein sequence ID" value="KKL69721.1"/>
    <property type="molecule type" value="Genomic_DNA"/>
</dbReference>
<sequence length="48" mass="5281">MACEHCGDTGEVLDLTVRLIGYTLADGEDIDEKLVPCPVCRETQDNEI</sequence>